<feature type="compositionally biased region" description="Basic and acidic residues" evidence="2">
    <location>
        <begin position="50"/>
        <end position="84"/>
    </location>
</feature>
<feature type="chain" id="PRO_5032765491" evidence="3">
    <location>
        <begin position="21"/>
        <end position="2643"/>
    </location>
</feature>
<evidence type="ECO:0000313" key="6">
    <source>
        <dbReference type="Proteomes" id="UP000578449"/>
    </source>
</evidence>
<dbReference type="InterPro" id="IPR013320">
    <property type="entry name" value="ConA-like_dom_sf"/>
</dbReference>
<dbReference type="Pfam" id="PF25023">
    <property type="entry name" value="TEN_YD-shell"/>
    <property type="match status" value="2"/>
</dbReference>
<dbReference type="CDD" id="cd00110">
    <property type="entry name" value="LamG"/>
    <property type="match status" value="1"/>
</dbReference>
<feature type="region of interest" description="Disordered" evidence="2">
    <location>
        <begin position="2177"/>
        <end position="2303"/>
    </location>
</feature>
<proteinExistence type="predicted"/>
<dbReference type="InterPro" id="IPR022385">
    <property type="entry name" value="Rhs_assc_core"/>
</dbReference>
<keyword evidence="3" id="KW-0732">Signal</keyword>
<dbReference type="Pfam" id="PF05593">
    <property type="entry name" value="RHS_repeat"/>
    <property type="match status" value="5"/>
</dbReference>
<evidence type="ECO:0000256" key="2">
    <source>
        <dbReference type="SAM" id="MobiDB-lite"/>
    </source>
</evidence>
<evidence type="ECO:0000259" key="4">
    <source>
        <dbReference type="SMART" id="SM00306"/>
    </source>
</evidence>
<feature type="region of interest" description="Disordered" evidence="2">
    <location>
        <begin position="49"/>
        <end position="107"/>
    </location>
</feature>
<dbReference type="InterPro" id="IPR001791">
    <property type="entry name" value="Laminin_G"/>
</dbReference>
<dbReference type="Pfam" id="PF07591">
    <property type="entry name" value="PT-HINT"/>
    <property type="match status" value="1"/>
</dbReference>
<dbReference type="Pfam" id="PF13385">
    <property type="entry name" value="Laminin_G_3"/>
    <property type="match status" value="1"/>
</dbReference>
<dbReference type="InterPro" id="IPR050708">
    <property type="entry name" value="T6SS_VgrG/RHS"/>
</dbReference>
<keyword evidence="6" id="KW-1185">Reference proteome</keyword>
<feature type="compositionally biased region" description="Polar residues" evidence="2">
    <location>
        <begin position="2177"/>
        <end position="2188"/>
    </location>
</feature>
<dbReference type="SUPFAM" id="SSF51294">
    <property type="entry name" value="Hedgehog/intein (Hint) domain"/>
    <property type="match status" value="1"/>
</dbReference>
<dbReference type="InterPro" id="IPR031325">
    <property type="entry name" value="RHS_repeat"/>
</dbReference>
<evidence type="ECO:0000313" key="5">
    <source>
        <dbReference type="EMBL" id="MBB5132453.1"/>
    </source>
</evidence>
<dbReference type="SUPFAM" id="SSF49899">
    <property type="entry name" value="Concanavalin A-like lectins/glucanases"/>
    <property type="match status" value="1"/>
</dbReference>
<evidence type="ECO:0000256" key="3">
    <source>
        <dbReference type="SAM" id="SignalP"/>
    </source>
</evidence>
<protein>
    <submittedName>
        <fullName evidence="5">RHS repeat-associated protein</fullName>
    </submittedName>
</protein>
<dbReference type="NCBIfam" id="TIGR03696">
    <property type="entry name" value="Rhs_assc_core"/>
    <property type="match status" value="1"/>
</dbReference>
<feature type="domain" description="Hint" evidence="4">
    <location>
        <begin position="2376"/>
        <end position="2481"/>
    </location>
</feature>
<dbReference type="Gene3D" id="2.180.10.10">
    <property type="entry name" value="RHS repeat-associated core"/>
    <property type="match status" value="6"/>
</dbReference>
<name>A0A840P3I4_9ACTN</name>
<dbReference type="InterPro" id="IPR056823">
    <property type="entry name" value="TEN-like_YD-shell"/>
</dbReference>
<dbReference type="Gene3D" id="2.170.16.10">
    <property type="entry name" value="Hedgehog/Intein (Hint) domain"/>
    <property type="match status" value="1"/>
</dbReference>
<feature type="region of interest" description="Disordered" evidence="2">
    <location>
        <begin position="884"/>
        <end position="919"/>
    </location>
</feature>
<dbReference type="CDD" id="cd00081">
    <property type="entry name" value="Hint"/>
    <property type="match status" value="1"/>
</dbReference>
<dbReference type="Proteomes" id="UP000578449">
    <property type="component" value="Unassembled WGS sequence"/>
</dbReference>
<keyword evidence="1" id="KW-0677">Repeat</keyword>
<dbReference type="SMART" id="SM00306">
    <property type="entry name" value="HintN"/>
    <property type="match status" value="1"/>
</dbReference>
<dbReference type="RefSeq" id="WP_185049418.1">
    <property type="nucleotide sequence ID" value="NZ_BAABIX010000003.1"/>
</dbReference>
<gene>
    <name evidence="5" type="ORF">HNP84_002169</name>
</gene>
<feature type="compositionally biased region" description="Polar residues" evidence="2">
    <location>
        <begin position="893"/>
        <end position="902"/>
    </location>
</feature>
<dbReference type="EMBL" id="JACHGN010000004">
    <property type="protein sequence ID" value="MBB5132453.1"/>
    <property type="molecule type" value="Genomic_DNA"/>
</dbReference>
<dbReference type="PANTHER" id="PTHR32305">
    <property type="match status" value="1"/>
</dbReference>
<dbReference type="InterPro" id="IPR006530">
    <property type="entry name" value="YD"/>
</dbReference>
<feature type="compositionally biased region" description="Basic and acidic residues" evidence="2">
    <location>
        <begin position="2199"/>
        <end position="2284"/>
    </location>
</feature>
<comment type="caution">
    <text evidence="5">The sequence shown here is derived from an EMBL/GenBank/DDBJ whole genome shotgun (WGS) entry which is preliminary data.</text>
</comment>
<sequence>MLVFVVTPGMLQLPVFPAWAEPQPAPLVTPQQFIGSAAGLPEFVDAAATRAKESKEKKPAAKAERPEGALAPDLRDPAKVDHRPSLSAPGLMGRDGPVGQEAARKRVPSASDLLTSAGALLPTIGAVYPEDQSEVDSLTPQLRAQVYASASSPWWEVERLYRICEVTDGGNTGACLESEWKDSYEPYWQVPSGFLKWGESYLWEIRARDTITGETSIVQDISFTTAVRQPGVSSQLASRGVNGQEFHHLAGNYTTTFSDVSVAVVGPPLAVVRSYNSLDPRKDGLFGAGWSTRYDMKIESEGGSPESLLVTFPDGRQLRFRQKGSTTSYQSPAAMHFTLAKVSGGGWRLMDKASTVYEFDAQGRLLKLSDSRGRGQDLTYGTDGRLQKVTATGGRSLTFTWSGNHVGSVATDPVDGTAMTWTYHYDGDRLTQVCSPAAAPNCTVYTYGTGSRYREVVLDDRPVGYYRLGERKPEALGFDCYPDETNQRACLFASEGVQTDRPGVLAGTTNTAAGFQGNGTSSFLELGGVVPQLGESLSVEAWFKTTGPGFIFWAGQGEWDPAEPRPGAPGLYVGTDGKLRGQMTVASWWGEPLAPVTSQNRVDNGQWHHAVITVADGVTTLYVDGAVAGTSNVGVETYNWLDTALIGSGAADSYLPGTPPENDVPAEFAFTGSIDEFAFYDRALNAQQVQAHYQARTEAPYTLTKIALPSGRTWMSNTYDPSSGRVVTHTDQHGGTWTAGTRTYDWWTGLSTVTVTDPHGGTLKYEHDVWRGNRLVSETDQLGHKTSYSYDTGGYSTKVIDRNGNTVERTTDERGNVLSSTTCRTTSDCQTEYYTYYVNTQNEFDPRNDQMIASRDARSAHMFDNTFATKWEFNEYGDLVKETTPATDDFPNGRSSTSTYTDGTEPAVPTGTTPAGLLKSEKDAKGNETTYRYTAAGDVAEVTDPSGLVIRFTYDALGRTTSRTEISDAHPDGVTTQFRYDSAGRLSAHTGAPVKNEISGVTHQPETRYTYTPDGHRATESVVDLTGGDPERKISYTYDDYGRVASITGPEGGVVQYTWDHTGARTSVTDELGNVFHYAYTARGELKSRTLKNWTGSPVSPKPPTDLMLESYTYDPEGRLAAEADVLGRKLAYKYFGDDLRAEVMADDVRLNNFTTPQDVVLESNAYDDAGNLTGRALGGGKQNIAMAYDEANRLAWEIFDPLGLGRQIEYTYDANDNVTSETMTATGTGRTERTEFAYNADDARIRRTVENGDTDLVTTWTVDDRGLVTKMTDPRGNLPGADAAAFTTDYRYDAAGQLVEVSAPPVKVEESGTSAVTARPTVAFGYDSAGRRTHSRDEKGRVTTVGYDRLGRATTVTEPSYTPPGGSTLTPVTTYAYDAAGRVTQYTDPRGSTWKTEYDAFGNRVRVTEPGPQGQPGGAWIYEYNNAGELLASVDPTGARNEATYDGLGRQVTVTMIERKPTTKALTTTMEYDTAGHKIKEVAPGNRTTLYEVNPAGEVTKVTDPLGDTTEYAYDLAGRSIETVDPLGNATVHEYDLAGREIAVKDLDDAGQVLRSIGYEYDAVGNPIAETSGEGNRVQRVYDATDALVELIEPVSADASVTTTYGYDATGAMTRTTDGRGNTVWTTYNSLGLAESVIEPATAAHPQPADRTWTNIYDVGGNLTAVLQPGGVRIDREYDHLGRLVKESGTGAQVATPVRTFGYDLAGRDTAIGDYTLEYNDRGLITKVSRGTTQVAAFTYDDMGNVTQRADTSGTAAFGWDNDDRLRTAADPVSGRSFTYTYDDADRVTSLTSANPTTTQSFSYDALDRLISHTLKNSGGTEIAKITYGWDKDDQLVSKVTSGTAGAGTNSYGYDRMGRLISWTAPNGNTTQYEWDPAGNRTKAGDATFTYDERNRLLSGGGVEYTYTPRGTVATETENGVTRNLTFDAFDRLVADGQATYTYDALGRLASRSTAGGTENFHYSGTANDIVSVTDGTGAVQATYGRTPTGELLSMKEGTGPALGVLSDQHGDVVGTFSGTALVDSTAYDPFGEVTAQTGTKRRLGYQGEYTDPDTGKVNMHARWYIPGTGGFASRDDITLTPYPSANLNRYAYALGDPLSLDDPTGNCPFCIPLAWMAARMAAQIIARQIAQRLAAEAAKRLAIEAAKRAAAQLAQKTAQQATKKVAQTAGKKLAQTTAKKGAQNTVKRGAQQSAKKAVKDKAKQQVKNKVRDQTKKQIKKEIKNKAKEKSKQQSKQQAKDKAKERAKQKAKEKAQQRAKQKAKEKAKQKEREKAKKKAEAAKKKAQSTKKKQQNKPTGDSRFEILESYVEESGIEPLGDIDGCVSFKGCAKEVVEDIVEDTTESLIEDVIDDVAPDLPLVGTPGDGSGSCERRPNSFVPGTRVLMADGTTKPIEDVKVGDHVQATDPETGRTEPRLVTTLITGDGVKHLVELTIDIDGDHGDATDVITATDEHPFWVPDLREWVPAGQLDKGTWLQTSAGTYVQITAVKEWTATQRVHNLTIYDLHTYHVVAGDQAVLVHNTTPRGDCGPIDDDAGAQARCKRDDLGNALGKKHATYCGGYDSDGNAYAGCSGNPTGCAENDIERQAGRGPGGVRFEGAFGWRQGEWTEIPVCERCQERYDRDQFPPGITFDPGGRWSRER</sequence>
<dbReference type="NCBIfam" id="TIGR01643">
    <property type="entry name" value="YD_repeat_2x"/>
    <property type="match status" value="9"/>
</dbReference>
<feature type="signal peptide" evidence="3">
    <location>
        <begin position="1"/>
        <end position="20"/>
    </location>
</feature>
<accession>A0A840P3I4</accession>
<feature type="compositionally biased region" description="Basic residues" evidence="2">
    <location>
        <begin position="2285"/>
        <end position="2295"/>
    </location>
</feature>
<evidence type="ECO:0000256" key="1">
    <source>
        <dbReference type="ARBA" id="ARBA00022737"/>
    </source>
</evidence>
<dbReference type="Gene3D" id="2.60.120.200">
    <property type="match status" value="1"/>
</dbReference>
<dbReference type="InterPro" id="IPR003587">
    <property type="entry name" value="Hint_dom_N"/>
</dbReference>
<dbReference type="InterPro" id="IPR036844">
    <property type="entry name" value="Hint_dom_sf"/>
</dbReference>
<organism evidence="5 6">
    <name type="scientific">Thermocatellispora tengchongensis</name>
    <dbReference type="NCBI Taxonomy" id="1073253"/>
    <lineage>
        <taxon>Bacteria</taxon>
        <taxon>Bacillati</taxon>
        <taxon>Actinomycetota</taxon>
        <taxon>Actinomycetes</taxon>
        <taxon>Streptosporangiales</taxon>
        <taxon>Streptosporangiaceae</taxon>
        <taxon>Thermocatellispora</taxon>
    </lineage>
</organism>
<dbReference type="Pfam" id="PF20148">
    <property type="entry name" value="DUF6531"/>
    <property type="match status" value="1"/>
</dbReference>
<dbReference type="PANTHER" id="PTHR32305:SF15">
    <property type="entry name" value="PROTEIN RHSA-RELATED"/>
    <property type="match status" value="1"/>
</dbReference>
<reference evidence="5 6" key="1">
    <citation type="submission" date="2020-08" db="EMBL/GenBank/DDBJ databases">
        <title>Genomic Encyclopedia of Type Strains, Phase IV (KMG-IV): sequencing the most valuable type-strain genomes for metagenomic binning, comparative biology and taxonomic classification.</title>
        <authorList>
            <person name="Goeker M."/>
        </authorList>
    </citation>
    <scope>NUCLEOTIDE SEQUENCE [LARGE SCALE GENOMIC DNA]</scope>
    <source>
        <strain evidence="5 6">DSM 45615</strain>
    </source>
</reference>
<dbReference type="InterPro" id="IPR045351">
    <property type="entry name" value="DUF6531"/>
</dbReference>